<evidence type="ECO:0008006" key="4">
    <source>
        <dbReference type="Google" id="ProtNLM"/>
    </source>
</evidence>
<gene>
    <name evidence="2" type="ORF">UU56_C0004G0026</name>
</gene>
<proteinExistence type="predicted"/>
<evidence type="ECO:0000313" key="3">
    <source>
        <dbReference type="Proteomes" id="UP000034493"/>
    </source>
</evidence>
<name>A0A0G0VUX1_9BACT</name>
<organism evidence="2 3">
    <name type="scientific">Candidatus Curtissbacteria bacterium GW2011_GWA2_41_24</name>
    <dbReference type="NCBI Taxonomy" id="1618411"/>
    <lineage>
        <taxon>Bacteria</taxon>
        <taxon>Candidatus Curtissiibacteriota</taxon>
    </lineage>
</organism>
<dbReference type="AlphaFoldDB" id="A0A0G0VUX1"/>
<evidence type="ECO:0000313" key="2">
    <source>
        <dbReference type="EMBL" id="KKS04625.1"/>
    </source>
</evidence>
<feature type="transmembrane region" description="Helical" evidence="1">
    <location>
        <begin position="77"/>
        <end position="93"/>
    </location>
</feature>
<evidence type="ECO:0000256" key="1">
    <source>
        <dbReference type="SAM" id="Phobius"/>
    </source>
</evidence>
<feature type="transmembrane region" description="Helical" evidence="1">
    <location>
        <begin position="12"/>
        <end position="31"/>
    </location>
</feature>
<reference evidence="2 3" key="1">
    <citation type="journal article" date="2015" name="Nature">
        <title>rRNA introns, odd ribosomes, and small enigmatic genomes across a large radiation of phyla.</title>
        <authorList>
            <person name="Brown C.T."/>
            <person name="Hug L.A."/>
            <person name="Thomas B.C."/>
            <person name="Sharon I."/>
            <person name="Castelle C.J."/>
            <person name="Singh A."/>
            <person name="Wilkins M.J."/>
            <person name="Williams K.H."/>
            <person name="Banfield J.F."/>
        </authorList>
    </citation>
    <scope>NUCLEOTIDE SEQUENCE [LARGE SCALE GENOMIC DNA]</scope>
</reference>
<accession>A0A0G0VUX1</accession>
<dbReference type="Proteomes" id="UP000034493">
    <property type="component" value="Unassembled WGS sequence"/>
</dbReference>
<dbReference type="EMBL" id="LCBC01000004">
    <property type="protein sequence ID" value="KKS04625.1"/>
    <property type="molecule type" value="Genomic_DNA"/>
</dbReference>
<comment type="caution">
    <text evidence="2">The sequence shown here is derived from an EMBL/GenBank/DDBJ whole genome shotgun (WGS) entry which is preliminary data.</text>
</comment>
<keyword evidence="1" id="KW-0812">Transmembrane</keyword>
<feature type="transmembrane region" description="Helical" evidence="1">
    <location>
        <begin position="99"/>
        <end position="122"/>
    </location>
</feature>
<sequence>MIILDQKKAVNFLSFWVANSVVLLLAAAVLGNNVVLGNNNLSGPLAAVISGFILTLLIYLVPFAVERSGYKIKNENIWPAIFFVANAVIIWVIKRLAIVTALGISNILWVLVLALVVTLAELGVTKTTGAMKTAKK</sequence>
<keyword evidence="1" id="KW-0472">Membrane</keyword>
<feature type="transmembrane region" description="Helical" evidence="1">
    <location>
        <begin position="43"/>
        <end position="65"/>
    </location>
</feature>
<protein>
    <recommendedName>
        <fullName evidence="4">Phage holin family protein</fullName>
    </recommendedName>
</protein>
<keyword evidence="1" id="KW-1133">Transmembrane helix</keyword>